<dbReference type="Proteomes" id="UP000267019">
    <property type="component" value="Unassembled WGS sequence"/>
</dbReference>
<feature type="binding site" evidence="14 16">
    <location>
        <begin position="349"/>
        <end position="352"/>
    </location>
    <ligand>
        <name>ATP</name>
        <dbReference type="ChEBI" id="CHEBI:30616"/>
    </ligand>
</feature>
<dbReference type="GO" id="GO:0006094">
    <property type="term" value="P:gluconeogenesis"/>
    <property type="evidence" value="ECO:0007669"/>
    <property type="project" value="TreeGrafter"/>
</dbReference>
<evidence type="ECO:0000256" key="7">
    <source>
        <dbReference type="ARBA" id="ARBA00016471"/>
    </source>
</evidence>
<keyword evidence="13 14" id="KW-0324">Glycolysis</keyword>
<feature type="binding site" evidence="14 15">
    <location>
        <begin position="21"/>
        <end position="23"/>
    </location>
    <ligand>
        <name>substrate</name>
    </ligand>
</feature>
<dbReference type="GO" id="GO:0043531">
    <property type="term" value="F:ADP binding"/>
    <property type="evidence" value="ECO:0007669"/>
    <property type="project" value="TreeGrafter"/>
</dbReference>
<evidence type="ECO:0000313" key="18">
    <source>
        <dbReference type="EMBL" id="RKQ85446.1"/>
    </source>
</evidence>
<accession>A0A660KVL9</accession>
<keyword evidence="9 14" id="KW-0808">Transferase</keyword>
<feature type="binding site" evidence="14 16">
    <location>
        <position position="323"/>
    </location>
    <ligand>
        <name>ATP</name>
        <dbReference type="ChEBI" id="CHEBI:30616"/>
    </ligand>
</feature>
<proteinExistence type="inferred from homology"/>
<dbReference type="PRINTS" id="PR00477">
    <property type="entry name" value="PHGLYCKINASE"/>
</dbReference>
<dbReference type="AlphaFoldDB" id="A0A660KVL9"/>
<evidence type="ECO:0000256" key="11">
    <source>
        <dbReference type="ARBA" id="ARBA00022777"/>
    </source>
</evidence>
<organism evidence="18 19">
    <name type="scientific">Brockia lithotrophica</name>
    <dbReference type="NCBI Taxonomy" id="933949"/>
    <lineage>
        <taxon>Bacteria</taxon>
        <taxon>Bacillati</taxon>
        <taxon>Bacillota</taxon>
        <taxon>Bacilli</taxon>
        <taxon>Bacillales</taxon>
        <taxon>Bacillales Family X. Incertae Sedis</taxon>
        <taxon>Brockia</taxon>
    </lineage>
</organism>
<sequence length="393" mass="42209">MAKKTVRDIDVRGKRVLVRVDFNVPIKDGAITDDRRIREALPTIEYLLGEGARVILVSHLGRPKAPFAPEFSLAPVRARLEELLGRPVKLAPDVVGPEVERMAEELRPGEVLLLENVRYYPEETKNDPDFAARLARLADVYVNDAFGTAHRAHASTEGVARLLPSVSGFLLAREVEVLRHVLEQPEHPFVAILGGAKIADKIGVIENLLKRVDALLVGGGIANTFLVARGYEVGQSLYEPEGVEVARRLLHEAEARGVDLLLPVDAVVATEISETAETQVVPVDAVPADGRIGDIGPRTRELYRERLQGARTIVWNGPMGVFELPPFAEGTIAVARAVAESGAYSVVGGGDSLAAVKLAGVEDKVSHLSTGGGATLEFLEGKELPGIAVLPDA</sequence>
<dbReference type="OrthoDB" id="9808460at2"/>
<comment type="subcellular location">
    <subcellularLocation>
        <location evidence="2 14">Cytoplasm</location>
    </subcellularLocation>
</comment>
<feature type="binding site" evidence="14 15">
    <location>
        <begin position="59"/>
        <end position="62"/>
    </location>
    <ligand>
        <name>substrate</name>
    </ligand>
</feature>
<dbReference type="InterPro" id="IPR036043">
    <property type="entry name" value="Phosphoglycerate_kinase_sf"/>
</dbReference>
<dbReference type="InterPro" id="IPR015824">
    <property type="entry name" value="Phosphoglycerate_kinase_N"/>
</dbReference>
<comment type="catalytic activity">
    <reaction evidence="1 14 17">
        <text>(2R)-3-phosphoglycerate + ATP = (2R)-3-phospho-glyceroyl phosphate + ADP</text>
        <dbReference type="Rhea" id="RHEA:14801"/>
        <dbReference type="ChEBI" id="CHEBI:30616"/>
        <dbReference type="ChEBI" id="CHEBI:57604"/>
        <dbReference type="ChEBI" id="CHEBI:58272"/>
        <dbReference type="ChEBI" id="CHEBI:456216"/>
        <dbReference type="EC" id="2.7.2.3"/>
    </reaction>
</comment>
<keyword evidence="10 14" id="KW-0547">Nucleotide-binding</keyword>
<evidence type="ECO:0000256" key="12">
    <source>
        <dbReference type="ARBA" id="ARBA00022840"/>
    </source>
</evidence>
<comment type="similarity">
    <text evidence="4 14 17">Belongs to the phosphoglycerate kinase family.</text>
</comment>
<dbReference type="GO" id="GO:0006096">
    <property type="term" value="P:glycolytic process"/>
    <property type="evidence" value="ECO:0007669"/>
    <property type="project" value="UniProtKB-UniRule"/>
</dbReference>
<feature type="binding site" evidence="15">
    <location>
        <position position="118"/>
    </location>
    <ligand>
        <name>(2R)-3-phosphoglycerate</name>
        <dbReference type="ChEBI" id="CHEBI:58272"/>
    </ligand>
</feature>
<evidence type="ECO:0000256" key="2">
    <source>
        <dbReference type="ARBA" id="ARBA00004496"/>
    </source>
</evidence>
<feature type="binding site" evidence="14 16">
    <location>
        <position position="201"/>
    </location>
    <ligand>
        <name>ATP</name>
        <dbReference type="ChEBI" id="CHEBI:30616"/>
    </ligand>
</feature>
<evidence type="ECO:0000256" key="3">
    <source>
        <dbReference type="ARBA" id="ARBA00004838"/>
    </source>
</evidence>
<evidence type="ECO:0000256" key="1">
    <source>
        <dbReference type="ARBA" id="ARBA00000642"/>
    </source>
</evidence>
<keyword evidence="19" id="KW-1185">Reference proteome</keyword>
<evidence type="ECO:0000256" key="10">
    <source>
        <dbReference type="ARBA" id="ARBA00022741"/>
    </source>
</evidence>
<feature type="binding site" evidence="14">
    <location>
        <position position="151"/>
    </location>
    <ligand>
        <name>substrate</name>
    </ligand>
</feature>
<keyword evidence="12 14" id="KW-0067">ATP-binding</keyword>
<dbReference type="InterPro" id="IPR001576">
    <property type="entry name" value="Phosphoglycerate_kinase"/>
</dbReference>
<evidence type="ECO:0000313" key="19">
    <source>
        <dbReference type="Proteomes" id="UP000267019"/>
    </source>
</evidence>
<feature type="binding site" evidence="14">
    <location>
        <position position="118"/>
    </location>
    <ligand>
        <name>substrate</name>
    </ligand>
</feature>
<dbReference type="GO" id="GO:0005829">
    <property type="term" value="C:cytosol"/>
    <property type="evidence" value="ECO:0007669"/>
    <property type="project" value="TreeGrafter"/>
</dbReference>
<dbReference type="HAMAP" id="MF_00145">
    <property type="entry name" value="Phosphoglyc_kinase"/>
    <property type="match status" value="1"/>
</dbReference>
<dbReference type="GO" id="GO:0005524">
    <property type="term" value="F:ATP binding"/>
    <property type="evidence" value="ECO:0007669"/>
    <property type="project" value="UniProtKB-KW"/>
</dbReference>
<keyword evidence="8 14" id="KW-0963">Cytoplasm</keyword>
<dbReference type="SUPFAM" id="SSF53748">
    <property type="entry name" value="Phosphoglycerate kinase"/>
    <property type="match status" value="1"/>
</dbReference>
<evidence type="ECO:0000256" key="8">
    <source>
        <dbReference type="ARBA" id="ARBA00022490"/>
    </source>
</evidence>
<evidence type="ECO:0000256" key="16">
    <source>
        <dbReference type="PIRSR" id="PIRSR000724-2"/>
    </source>
</evidence>
<dbReference type="InterPro" id="IPR015911">
    <property type="entry name" value="Phosphoglycerate_kinase_CS"/>
</dbReference>
<dbReference type="EC" id="2.7.2.3" evidence="6 14"/>
<evidence type="ECO:0000256" key="6">
    <source>
        <dbReference type="ARBA" id="ARBA00013061"/>
    </source>
</evidence>
<dbReference type="GO" id="GO:0004618">
    <property type="term" value="F:phosphoglycerate kinase activity"/>
    <property type="evidence" value="ECO:0007669"/>
    <property type="project" value="UniProtKB-UniRule"/>
</dbReference>
<dbReference type="UniPathway" id="UPA00109">
    <property type="reaction ID" value="UER00185"/>
</dbReference>
<comment type="subunit">
    <text evidence="5 14">Monomer.</text>
</comment>
<evidence type="ECO:0000256" key="4">
    <source>
        <dbReference type="ARBA" id="ARBA00008982"/>
    </source>
</evidence>
<feature type="binding site" evidence="15">
    <location>
        <position position="36"/>
    </location>
    <ligand>
        <name>(2R)-3-phosphoglycerate</name>
        <dbReference type="ChEBI" id="CHEBI:58272"/>
    </ligand>
</feature>
<dbReference type="CDD" id="cd00318">
    <property type="entry name" value="Phosphoglycerate_kinase"/>
    <property type="match status" value="1"/>
</dbReference>
<comment type="pathway">
    <text evidence="3 14">Carbohydrate degradation; glycolysis; pyruvate from D-glyceraldehyde 3-phosphate: step 2/5.</text>
</comment>
<protein>
    <recommendedName>
        <fullName evidence="7 14">Phosphoglycerate kinase</fullName>
        <ecNumber evidence="6 14">2.7.2.3</ecNumber>
    </recommendedName>
</protein>
<gene>
    <name evidence="14" type="primary">pgk</name>
    <name evidence="18" type="ORF">C7438_0838</name>
</gene>
<dbReference type="PIRSF" id="PIRSF000724">
    <property type="entry name" value="Pgk"/>
    <property type="match status" value="1"/>
</dbReference>
<evidence type="ECO:0000256" key="17">
    <source>
        <dbReference type="RuleBase" id="RU000532"/>
    </source>
</evidence>
<dbReference type="FunFam" id="3.40.50.1260:FF:000002">
    <property type="entry name" value="Phosphoglycerate kinase"/>
    <property type="match status" value="1"/>
</dbReference>
<name>A0A660KVL9_9BACL</name>
<comment type="caution">
    <text evidence="18">The sequence shown here is derived from an EMBL/GenBank/DDBJ whole genome shotgun (WGS) entry which is preliminary data.</text>
</comment>
<dbReference type="PROSITE" id="PS00111">
    <property type="entry name" value="PGLYCERATE_KINASE"/>
    <property type="match status" value="1"/>
</dbReference>
<dbReference type="EMBL" id="RBIJ01000002">
    <property type="protein sequence ID" value="RKQ85446.1"/>
    <property type="molecule type" value="Genomic_DNA"/>
</dbReference>
<evidence type="ECO:0000256" key="13">
    <source>
        <dbReference type="ARBA" id="ARBA00023152"/>
    </source>
</evidence>
<feature type="binding site" evidence="14">
    <location>
        <position position="36"/>
    </location>
    <ligand>
        <name>substrate</name>
    </ligand>
</feature>
<evidence type="ECO:0000256" key="15">
    <source>
        <dbReference type="PIRSR" id="PIRSR000724-1"/>
    </source>
</evidence>
<evidence type="ECO:0000256" key="14">
    <source>
        <dbReference type="HAMAP-Rule" id="MF_00145"/>
    </source>
</evidence>
<dbReference type="Gene3D" id="3.40.50.1260">
    <property type="entry name" value="Phosphoglycerate kinase, N-terminal domain"/>
    <property type="match status" value="2"/>
</dbReference>
<feature type="binding site" evidence="15">
    <location>
        <position position="151"/>
    </location>
    <ligand>
        <name>(2R)-3-phosphoglycerate</name>
        <dbReference type="ChEBI" id="CHEBI:58272"/>
    </ligand>
</feature>
<comment type="caution">
    <text evidence="14">Lacks conserved residue(s) required for the propagation of feature annotation.</text>
</comment>
<dbReference type="PANTHER" id="PTHR11406:SF23">
    <property type="entry name" value="PHOSPHOGLYCERATE KINASE 1, CHLOROPLASTIC-RELATED"/>
    <property type="match status" value="1"/>
</dbReference>
<evidence type="ECO:0000256" key="9">
    <source>
        <dbReference type="ARBA" id="ARBA00022679"/>
    </source>
</evidence>
<keyword evidence="11 14" id="KW-0418">Kinase</keyword>
<dbReference type="RefSeq" id="WP_121444119.1">
    <property type="nucleotide sequence ID" value="NZ_RBIJ01000002.1"/>
</dbReference>
<reference evidence="18 19" key="1">
    <citation type="submission" date="2018-10" db="EMBL/GenBank/DDBJ databases">
        <title>Genomic Encyclopedia of Type Strains, Phase IV (KMG-IV): sequencing the most valuable type-strain genomes for metagenomic binning, comparative biology and taxonomic classification.</title>
        <authorList>
            <person name="Goeker M."/>
        </authorList>
    </citation>
    <scope>NUCLEOTIDE SEQUENCE [LARGE SCALE GENOMIC DNA]</scope>
    <source>
        <strain evidence="18 19">DSM 22653</strain>
    </source>
</reference>
<evidence type="ECO:0000256" key="5">
    <source>
        <dbReference type="ARBA" id="ARBA00011245"/>
    </source>
</evidence>
<dbReference type="FunFam" id="3.40.50.1260:FF:000001">
    <property type="entry name" value="Phosphoglycerate kinase"/>
    <property type="match status" value="1"/>
</dbReference>
<dbReference type="PANTHER" id="PTHR11406">
    <property type="entry name" value="PHOSPHOGLYCERATE KINASE"/>
    <property type="match status" value="1"/>
</dbReference>
<dbReference type="Pfam" id="PF00162">
    <property type="entry name" value="PGK"/>
    <property type="match status" value="1"/>
</dbReference>